<keyword evidence="4" id="KW-0597">Phosphoprotein</keyword>
<dbReference type="AlphaFoldDB" id="A0A0R2AIA7"/>
<sequence length="146" mass="15758">MVSLIVSGHGQLAPGLLSAAEMIFGTNDTIKAVPFKKEEGLEDLKAHFEEALQSFEPNSEVLFLIDLFGGSPYNAAVSLAYGKDNLDVVTGVSLPMVLEALANAPMMSLKELTSHLQTVNQDSFKVFSLEAAKLAQAQEDEEEDEL</sequence>
<evidence type="ECO:0000259" key="9">
    <source>
        <dbReference type="PROSITE" id="PS51096"/>
    </source>
</evidence>
<comment type="subcellular location">
    <subcellularLocation>
        <location evidence="1">Cytoplasm</location>
    </subcellularLocation>
</comment>
<dbReference type="NCBIfam" id="TIGR00824">
    <property type="entry name" value="EIIA-man"/>
    <property type="match status" value="1"/>
</dbReference>
<dbReference type="InterPro" id="IPR036662">
    <property type="entry name" value="PTS_EIIA_man-typ_sf"/>
</dbReference>
<name>A0A0R2AIA7_9LACO</name>
<evidence type="ECO:0000256" key="5">
    <source>
        <dbReference type="ARBA" id="ARBA00022597"/>
    </source>
</evidence>
<dbReference type="PROSITE" id="PS51096">
    <property type="entry name" value="PTS_EIIA_TYPE_4"/>
    <property type="match status" value="1"/>
</dbReference>
<dbReference type="PANTHER" id="PTHR33799">
    <property type="entry name" value="PTS PERMEASE-RELATED-RELATED"/>
    <property type="match status" value="1"/>
</dbReference>
<evidence type="ECO:0000256" key="8">
    <source>
        <dbReference type="ARBA" id="ARBA00022777"/>
    </source>
</evidence>
<feature type="domain" description="PTS EIIA type-4" evidence="9">
    <location>
        <begin position="1"/>
        <end position="124"/>
    </location>
</feature>
<dbReference type="SUPFAM" id="SSF53062">
    <property type="entry name" value="PTS system fructose IIA component-like"/>
    <property type="match status" value="1"/>
</dbReference>
<keyword evidence="7" id="KW-0598">Phosphotransferase system</keyword>
<dbReference type="PANTHER" id="PTHR33799:SF1">
    <property type="entry name" value="PTS SYSTEM MANNOSE-SPECIFIC EIIAB COMPONENT-RELATED"/>
    <property type="match status" value="1"/>
</dbReference>
<keyword evidence="2" id="KW-0813">Transport</keyword>
<dbReference type="GeneID" id="75136225"/>
<keyword evidence="8" id="KW-0418">Kinase</keyword>
<dbReference type="Gene3D" id="3.40.50.510">
    <property type="entry name" value="Phosphotransferase system, mannose-type IIA component"/>
    <property type="match status" value="1"/>
</dbReference>
<comment type="caution">
    <text evidence="10">The sequence shown here is derived from an EMBL/GenBank/DDBJ whole genome shotgun (WGS) entry which is preliminary data.</text>
</comment>
<evidence type="ECO:0000256" key="7">
    <source>
        <dbReference type="ARBA" id="ARBA00022683"/>
    </source>
</evidence>
<keyword evidence="3" id="KW-0963">Cytoplasm</keyword>
<gene>
    <name evidence="10" type="ORF">FC14_GL001966</name>
</gene>
<dbReference type="GO" id="GO:0009401">
    <property type="term" value="P:phosphoenolpyruvate-dependent sugar phosphotransferase system"/>
    <property type="evidence" value="ECO:0007669"/>
    <property type="project" value="UniProtKB-KW"/>
</dbReference>
<evidence type="ECO:0000313" key="10">
    <source>
        <dbReference type="EMBL" id="KRM66463.1"/>
    </source>
</evidence>
<dbReference type="OrthoDB" id="9799827at2"/>
<evidence type="ECO:0000256" key="1">
    <source>
        <dbReference type="ARBA" id="ARBA00004496"/>
    </source>
</evidence>
<reference evidence="10 11" key="1">
    <citation type="journal article" date="2015" name="Genome Announc.">
        <title>Expanding the biotechnology potential of lactobacilli through comparative genomics of 213 strains and associated genera.</title>
        <authorList>
            <person name="Sun Z."/>
            <person name="Harris H.M."/>
            <person name="McCann A."/>
            <person name="Guo C."/>
            <person name="Argimon S."/>
            <person name="Zhang W."/>
            <person name="Yang X."/>
            <person name="Jeffery I.B."/>
            <person name="Cooney J.C."/>
            <person name="Kagawa T.F."/>
            <person name="Liu W."/>
            <person name="Song Y."/>
            <person name="Salvetti E."/>
            <person name="Wrobel A."/>
            <person name="Rasinkangas P."/>
            <person name="Parkhill J."/>
            <person name="Rea M.C."/>
            <person name="O'Sullivan O."/>
            <person name="Ritari J."/>
            <person name="Douillard F.P."/>
            <person name="Paul Ross R."/>
            <person name="Yang R."/>
            <person name="Briner A.E."/>
            <person name="Felis G.E."/>
            <person name="de Vos W.M."/>
            <person name="Barrangou R."/>
            <person name="Klaenhammer T.R."/>
            <person name="Caufield P.W."/>
            <person name="Cui Y."/>
            <person name="Zhang H."/>
            <person name="O'Toole P.W."/>
        </authorList>
    </citation>
    <scope>NUCLEOTIDE SEQUENCE [LARGE SCALE GENOMIC DNA]</scope>
    <source>
        <strain evidence="10 11">DSM 20509</strain>
    </source>
</reference>
<dbReference type="GO" id="GO:0016020">
    <property type="term" value="C:membrane"/>
    <property type="evidence" value="ECO:0007669"/>
    <property type="project" value="InterPro"/>
</dbReference>
<organism evidence="10 11">
    <name type="scientific">Ligilactobacillus agilis DSM 20509</name>
    <dbReference type="NCBI Taxonomy" id="1423718"/>
    <lineage>
        <taxon>Bacteria</taxon>
        <taxon>Bacillati</taxon>
        <taxon>Bacillota</taxon>
        <taxon>Bacilli</taxon>
        <taxon>Lactobacillales</taxon>
        <taxon>Lactobacillaceae</taxon>
        <taxon>Ligilactobacillus</taxon>
    </lineage>
</organism>
<dbReference type="RefSeq" id="WP_056975513.1">
    <property type="nucleotide sequence ID" value="NZ_AYYP01000001.1"/>
</dbReference>
<dbReference type="GO" id="GO:0016301">
    <property type="term" value="F:kinase activity"/>
    <property type="evidence" value="ECO:0007669"/>
    <property type="project" value="UniProtKB-KW"/>
</dbReference>
<dbReference type="GO" id="GO:0005737">
    <property type="term" value="C:cytoplasm"/>
    <property type="evidence" value="ECO:0007669"/>
    <property type="project" value="UniProtKB-SubCell"/>
</dbReference>
<dbReference type="GO" id="GO:0016773">
    <property type="term" value="F:phosphotransferase activity, alcohol group as acceptor"/>
    <property type="evidence" value="ECO:0007669"/>
    <property type="project" value="InterPro"/>
</dbReference>
<dbReference type="Proteomes" id="UP000051008">
    <property type="component" value="Unassembled WGS sequence"/>
</dbReference>
<dbReference type="PATRIC" id="fig|1423718.3.peg.2040"/>
<accession>A0A0R2AIA7</accession>
<dbReference type="InterPro" id="IPR013789">
    <property type="entry name" value="PTS_EIIA_man"/>
</dbReference>
<dbReference type="InterPro" id="IPR051471">
    <property type="entry name" value="Bacterial_PTS_sugar_comp"/>
</dbReference>
<dbReference type="EMBL" id="AYYP01000001">
    <property type="protein sequence ID" value="KRM66463.1"/>
    <property type="molecule type" value="Genomic_DNA"/>
</dbReference>
<keyword evidence="11" id="KW-1185">Reference proteome</keyword>
<evidence type="ECO:0000313" key="11">
    <source>
        <dbReference type="Proteomes" id="UP000051008"/>
    </source>
</evidence>
<evidence type="ECO:0000256" key="6">
    <source>
        <dbReference type="ARBA" id="ARBA00022679"/>
    </source>
</evidence>
<dbReference type="InterPro" id="IPR033887">
    <property type="entry name" value="PTS_IIA_man"/>
</dbReference>
<proteinExistence type="predicted"/>
<keyword evidence="6" id="KW-0808">Transferase</keyword>
<dbReference type="CDD" id="cd00006">
    <property type="entry name" value="PTS_IIA_man"/>
    <property type="match status" value="1"/>
</dbReference>
<protein>
    <submittedName>
        <fullName evidence="10">Pts system mannose-specific iia component</fullName>
    </submittedName>
</protein>
<evidence type="ECO:0000256" key="3">
    <source>
        <dbReference type="ARBA" id="ARBA00022490"/>
    </source>
</evidence>
<evidence type="ECO:0000256" key="4">
    <source>
        <dbReference type="ARBA" id="ARBA00022553"/>
    </source>
</evidence>
<dbReference type="InterPro" id="IPR004701">
    <property type="entry name" value="PTS_EIIA_man-typ"/>
</dbReference>
<evidence type="ECO:0000256" key="2">
    <source>
        <dbReference type="ARBA" id="ARBA00022448"/>
    </source>
</evidence>
<keyword evidence="5" id="KW-0762">Sugar transport</keyword>
<dbReference type="Pfam" id="PF03610">
    <property type="entry name" value="EIIA-man"/>
    <property type="match status" value="1"/>
</dbReference>